<organism evidence="1 2">
    <name type="scientific">Candidatus Nitronereus thalassa</name>
    <dbReference type="NCBI Taxonomy" id="3020898"/>
    <lineage>
        <taxon>Bacteria</taxon>
        <taxon>Pseudomonadati</taxon>
        <taxon>Nitrospirota</taxon>
        <taxon>Nitrospiria</taxon>
        <taxon>Nitrospirales</taxon>
        <taxon>Nitrospiraceae</taxon>
        <taxon>Candidatus Nitronereus</taxon>
    </lineage>
</organism>
<dbReference type="Pfam" id="PF07311">
    <property type="entry name" value="Dodecin"/>
    <property type="match status" value="1"/>
</dbReference>
<dbReference type="InterPro" id="IPR036694">
    <property type="entry name" value="Dodecin-like_sf"/>
</dbReference>
<dbReference type="Gene3D" id="3.30.1660.10">
    <property type="entry name" value="Flavin-binding protein dodecin"/>
    <property type="match status" value="1"/>
</dbReference>
<evidence type="ECO:0000313" key="1">
    <source>
        <dbReference type="EMBL" id="MDT7043742.1"/>
    </source>
</evidence>
<dbReference type="NCBIfam" id="NF043052">
    <property type="entry name" value="DodecBact"/>
    <property type="match status" value="1"/>
</dbReference>
<comment type="caution">
    <text evidence="1">The sequence shown here is derived from an EMBL/GenBank/DDBJ whole genome shotgun (WGS) entry which is preliminary data.</text>
</comment>
<dbReference type="InterPro" id="IPR050049">
    <property type="entry name" value="Dodecin_bact"/>
</dbReference>
<dbReference type="Proteomes" id="UP001250932">
    <property type="component" value="Unassembled WGS sequence"/>
</dbReference>
<keyword evidence="2" id="KW-1185">Reference proteome</keyword>
<dbReference type="PANTHER" id="PTHR39324:SF1">
    <property type="entry name" value="CALCIUM DODECIN"/>
    <property type="match status" value="1"/>
</dbReference>
<dbReference type="PANTHER" id="PTHR39324">
    <property type="entry name" value="CALCIUM DODECIN"/>
    <property type="match status" value="1"/>
</dbReference>
<gene>
    <name evidence="1" type="ORF">PPG34_15415</name>
</gene>
<dbReference type="InterPro" id="IPR025543">
    <property type="entry name" value="Dodecin-like"/>
</dbReference>
<protein>
    <submittedName>
        <fullName evidence="1">Dodecin family protein</fullName>
    </submittedName>
</protein>
<dbReference type="EMBL" id="JAQOUE010000002">
    <property type="protein sequence ID" value="MDT7043742.1"/>
    <property type="molecule type" value="Genomic_DNA"/>
</dbReference>
<reference evidence="1 2" key="1">
    <citation type="journal article" date="2023" name="ISME J.">
        <title>Cultivation and genomic characterization of novel and ubiquitous marine nitrite-oxidizing bacteria from the Nitrospirales.</title>
        <authorList>
            <person name="Mueller A.J."/>
            <person name="Daebeler A."/>
            <person name="Herbold C.W."/>
            <person name="Kirkegaard R.H."/>
            <person name="Daims H."/>
        </authorList>
    </citation>
    <scope>NUCLEOTIDE SEQUENCE [LARGE SCALE GENOMIC DNA]</scope>
    <source>
        <strain evidence="1 2">EB</strain>
    </source>
</reference>
<dbReference type="InterPro" id="IPR009923">
    <property type="entry name" value="Dodecin"/>
</dbReference>
<name>A0ABU3KBQ8_9BACT</name>
<sequence length="85" mass="9706">MVDCDEVKIMDDHVYKVLELTGSSTTTEEDAIRNAIAKASKTLRHMRWFQVVETRGDIDQGKVAHWQVTLKVGFTLEDEEDETPP</sequence>
<proteinExistence type="predicted"/>
<evidence type="ECO:0000313" key="2">
    <source>
        <dbReference type="Proteomes" id="UP001250932"/>
    </source>
</evidence>
<dbReference type="SUPFAM" id="SSF89807">
    <property type="entry name" value="Dodecin-like"/>
    <property type="match status" value="1"/>
</dbReference>
<accession>A0ABU3KBQ8</accession>